<protein>
    <submittedName>
        <fullName evidence="1">F-box protein PP2-B10</fullName>
    </submittedName>
</protein>
<evidence type="ECO:0000313" key="2">
    <source>
        <dbReference type="Proteomes" id="UP000623129"/>
    </source>
</evidence>
<dbReference type="Pfam" id="PF14299">
    <property type="entry name" value="PP2"/>
    <property type="match status" value="1"/>
</dbReference>
<accession>A0A833RKW4</accession>
<dbReference type="AlphaFoldDB" id="A0A833RKW4"/>
<dbReference type="PANTHER" id="PTHR32278">
    <property type="entry name" value="F-BOX DOMAIN-CONTAINING PROTEIN"/>
    <property type="match status" value="1"/>
</dbReference>
<proteinExistence type="predicted"/>
<name>A0A833RKW4_9POAL</name>
<comment type="caution">
    <text evidence="1">The sequence shown here is derived from an EMBL/GenBank/DDBJ whole genome shotgun (WGS) entry which is preliminary data.</text>
</comment>
<sequence length="159" mass="18159">MITARNLKIEHSEKYEHWEWVNDPRETRFTELAELLQVWWFSIKARKNFLELSANTKYGVYLIFRTKQDSEGLDAIQKASVSVGRKGLKKYVCLKPTTAMPPSIGLPIKRSDGWTELELGQFECDNATGDKDAVISIEETKDDNKKTGLIVAGIEIRPI</sequence>
<dbReference type="InterPro" id="IPR025886">
    <property type="entry name" value="PP2-like"/>
</dbReference>
<dbReference type="PANTHER" id="PTHR32278:SF111">
    <property type="entry name" value="F-BOX PROTEIN PP2-B12-RELATED"/>
    <property type="match status" value="1"/>
</dbReference>
<dbReference type="EMBL" id="SWLB01000007">
    <property type="protein sequence ID" value="KAF3336544.1"/>
    <property type="molecule type" value="Genomic_DNA"/>
</dbReference>
<gene>
    <name evidence="1" type="ORF">FCM35_KLT19130</name>
</gene>
<keyword evidence="2" id="KW-1185">Reference proteome</keyword>
<dbReference type="Proteomes" id="UP000623129">
    <property type="component" value="Unassembled WGS sequence"/>
</dbReference>
<reference evidence="1" key="1">
    <citation type="submission" date="2020-01" db="EMBL/GenBank/DDBJ databases">
        <title>Genome sequence of Kobresia littledalei, the first chromosome-level genome in the family Cyperaceae.</title>
        <authorList>
            <person name="Qu G."/>
        </authorList>
    </citation>
    <scope>NUCLEOTIDE SEQUENCE</scope>
    <source>
        <strain evidence="1">C.B.Clarke</strain>
        <tissue evidence="1">Leaf</tissue>
    </source>
</reference>
<dbReference type="OrthoDB" id="650054at2759"/>
<evidence type="ECO:0000313" key="1">
    <source>
        <dbReference type="EMBL" id="KAF3336544.1"/>
    </source>
</evidence>
<organism evidence="1 2">
    <name type="scientific">Carex littledalei</name>
    <dbReference type="NCBI Taxonomy" id="544730"/>
    <lineage>
        <taxon>Eukaryota</taxon>
        <taxon>Viridiplantae</taxon>
        <taxon>Streptophyta</taxon>
        <taxon>Embryophyta</taxon>
        <taxon>Tracheophyta</taxon>
        <taxon>Spermatophyta</taxon>
        <taxon>Magnoliopsida</taxon>
        <taxon>Liliopsida</taxon>
        <taxon>Poales</taxon>
        <taxon>Cyperaceae</taxon>
        <taxon>Cyperoideae</taxon>
        <taxon>Cariceae</taxon>
        <taxon>Carex</taxon>
        <taxon>Carex subgen. Euthyceras</taxon>
    </lineage>
</organism>